<dbReference type="EMBL" id="OU896713">
    <property type="protein sequence ID" value="CAG9823779.1"/>
    <property type="molecule type" value="Genomic_DNA"/>
</dbReference>
<dbReference type="Proteomes" id="UP001153737">
    <property type="component" value="Chromosome 7"/>
</dbReference>
<evidence type="ECO:0000313" key="3">
    <source>
        <dbReference type="Proteomes" id="UP001153737"/>
    </source>
</evidence>
<dbReference type="OrthoDB" id="8197587at2759"/>
<organism evidence="2 3">
    <name type="scientific">Phaedon cochleariae</name>
    <name type="common">Mustard beetle</name>
    <dbReference type="NCBI Taxonomy" id="80249"/>
    <lineage>
        <taxon>Eukaryota</taxon>
        <taxon>Metazoa</taxon>
        <taxon>Ecdysozoa</taxon>
        <taxon>Arthropoda</taxon>
        <taxon>Hexapoda</taxon>
        <taxon>Insecta</taxon>
        <taxon>Pterygota</taxon>
        <taxon>Neoptera</taxon>
        <taxon>Endopterygota</taxon>
        <taxon>Coleoptera</taxon>
        <taxon>Polyphaga</taxon>
        <taxon>Cucujiformia</taxon>
        <taxon>Chrysomeloidea</taxon>
        <taxon>Chrysomelidae</taxon>
        <taxon>Chrysomelinae</taxon>
        <taxon>Chrysomelini</taxon>
        <taxon>Phaedon</taxon>
    </lineage>
</organism>
<reference evidence="2" key="1">
    <citation type="submission" date="2022-01" db="EMBL/GenBank/DDBJ databases">
        <authorList>
            <person name="King R."/>
        </authorList>
    </citation>
    <scope>NUCLEOTIDE SEQUENCE</scope>
</reference>
<protein>
    <submittedName>
        <fullName evidence="2">Uncharacterized protein</fullName>
    </submittedName>
</protein>
<keyword evidence="1" id="KW-0732">Signal</keyword>
<evidence type="ECO:0000313" key="2">
    <source>
        <dbReference type="EMBL" id="CAG9823779.1"/>
    </source>
</evidence>
<proteinExistence type="predicted"/>
<evidence type="ECO:0000256" key="1">
    <source>
        <dbReference type="SAM" id="SignalP"/>
    </source>
</evidence>
<name>A0A9N9X7B6_PHACE</name>
<accession>A0A9N9X7B6</accession>
<sequence>MLYSICVVILVTVVVCGDCKELVNLDGIRTGQLISLQQGIEATPGVYLYNPTTNPEISPVRDREVEQLEETTTGKKSGPEMNGKSIEVAGVEKTGAYYIYHPNGLLQKVGYSTKDDVLNMSFMARLRYTNVEAIDGPIYTYDPQSYVFRKL</sequence>
<dbReference type="AlphaFoldDB" id="A0A9N9X7B6"/>
<keyword evidence="3" id="KW-1185">Reference proteome</keyword>
<feature type="signal peptide" evidence="1">
    <location>
        <begin position="1"/>
        <end position="16"/>
    </location>
</feature>
<gene>
    <name evidence="2" type="ORF">PHAECO_LOCUS11105</name>
</gene>
<feature type="chain" id="PRO_5040391034" evidence="1">
    <location>
        <begin position="17"/>
        <end position="151"/>
    </location>
</feature>
<reference evidence="2" key="2">
    <citation type="submission" date="2022-10" db="EMBL/GenBank/DDBJ databases">
        <authorList>
            <consortium name="ENA_rothamsted_submissions"/>
            <consortium name="culmorum"/>
            <person name="King R."/>
        </authorList>
    </citation>
    <scope>NUCLEOTIDE SEQUENCE</scope>
</reference>